<keyword evidence="3 7" id="KW-0732">Signal</keyword>
<dbReference type="InterPro" id="IPR033835">
    <property type="entry name" value="PZI_serpin_dom"/>
</dbReference>
<dbReference type="AlphaFoldDB" id="A0AAD7SB85"/>
<dbReference type="GO" id="GO:0030195">
    <property type="term" value="P:negative regulation of blood coagulation"/>
    <property type="evidence" value="ECO:0007669"/>
    <property type="project" value="UniProtKB-ARBA"/>
</dbReference>
<organism evidence="9 10">
    <name type="scientific">Aldrovandia affinis</name>
    <dbReference type="NCBI Taxonomy" id="143900"/>
    <lineage>
        <taxon>Eukaryota</taxon>
        <taxon>Metazoa</taxon>
        <taxon>Chordata</taxon>
        <taxon>Craniata</taxon>
        <taxon>Vertebrata</taxon>
        <taxon>Euteleostomi</taxon>
        <taxon>Actinopterygii</taxon>
        <taxon>Neopterygii</taxon>
        <taxon>Teleostei</taxon>
        <taxon>Notacanthiformes</taxon>
        <taxon>Halosauridae</taxon>
        <taxon>Aldrovandia</taxon>
    </lineage>
</organism>
<dbReference type="GO" id="GO:0045861">
    <property type="term" value="P:negative regulation of proteolysis"/>
    <property type="evidence" value="ECO:0007669"/>
    <property type="project" value="UniProtKB-ARBA"/>
</dbReference>
<dbReference type="Pfam" id="PF00079">
    <property type="entry name" value="Serpin"/>
    <property type="match status" value="1"/>
</dbReference>
<feature type="domain" description="Serpin" evidence="8">
    <location>
        <begin position="40"/>
        <end position="397"/>
    </location>
</feature>
<accession>A0AAD7SB85</accession>
<dbReference type="Proteomes" id="UP001221898">
    <property type="component" value="Unassembled WGS sequence"/>
</dbReference>
<feature type="chain" id="PRO_5041995919" description="Serpin domain-containing protein" evidence="7">
    <location>
        <begin position="22"/>
        <end position="400"/>
    </location>
</feature>
<dbReference type="SUPFAM" id="SSF56574">
    <property type="entry name" value="Serpins"/>
    <property type="match status" value="1"/>
</dbReference>
<feature type="signal peptide" evidence="7">
    <location>
        <begin position="1"/>
        <end position="21"/>
    </location>
</feature>
<sequence length="400" mass="45383">MKMGILLVLACASFLVPVSKAQDASLNITELTTKNMDFAMNLYRKISSYHDKNIFFSPLCISTAFATLSMGAEGLTREEIIKGLNLNLLERDGQPELIPELFQQLQGNITLNGELQLDQGTALFVRLDFEVEKTFGDQIKKFFNADIQNIDFANAKASKATINDYIKRMTGDRVMEAVSDIDPFTQLMLINTIFFQGKWELPFDPKHTENDRFHVDKYNLVQVPMMFREDKYYHASDNSLKVKVLRLPYEGDIAMLILLPNKGVDYTSIDDEISAEHFLGWVKQLKKTKLEVQVPKFKMDQSYAMHKILPHLGIASVFENTANLSGLSREQGLKVSEVLHKAVIEVDEKGTRAAAVTVTGMTGYSLPTSFVVNRPFFFFIYHEITNSLLFMGRVIDPTKM</sequence>
<keyword evidence="4" id="KW-0722">Serine protease inhibitor</keyword>
<reference evidence="9" key="1">
    <citation type="journal article" date="2023" name="Science">
        <title>Genome structures resolve the early diversification of teleost fishes.</title>
        <authorList>
            <person name="Parey E."/>
            <person name="Louis A."/>
            <person name="Montfort J."/>
            <person name="Bouchez O."/>
            <person name="Roques C."/>
            <person name="Iampietro C."/>
            <person name="Lluch J."/>
            <person name="Castinel A."/>
            <person name="Donnadieu C."/>
            <person name="Desvignes T."/>
            <person name="Floi Bucao C."/>
            <person name="Jouanno E."/>
            <person name="Wen M."/>
            <person name="Mejri S."/>
            <person name="Dirks R."/>
            <person name="Jansen H."/>
            <person name="Henkel C."/>
            <person name="Chen W.J."/>
            <person name="Zahm M."/>
            <person name="Cabau C."/>
            <person name="Klopp C."/>
            <person name="Thompson A.W."/>
            <person name="Robinson-Rechavi M."/>
            <person name="Braasch I."/>
            <person name="Lecointre G."/>
            <person name="Bobe J."/>
            <person name="Postlethwait J.H."/>
            <person name="Berthelot C."/>
            <person name="Roest Crollius H."/>
            <person name="Guiguen Y."/>
        </authorList>
    </citation>
    <scope>NUCLEOTIDE SEQUENCE</scope>
    <source>
        <strain evidence="9">NC1722</strain>
    </source>
</reference>
<dbReference type="PRINTS" id="PR00780">
    <property type="entry name" value="LEUSERPINII"/>
</dbReference>
<evidence type="ECO:0000256" key="1">
    <source>
        <dbReference type="ARBA" id="ARBA00009500"/>
    </source>
</evidence>
<dbReference type="InterPro" id="IPR042185">
    <property type="entry name" value="Serpin_sf_2"/>
</dbReference>
<proteinExistence type="inferred from homology"/>
<comment type="caution">
    <text evidence="9">The sequence shown here is derived from an EMBL/GenBank/DDBJ whole genome shotgun (WGS) entry which is preliminary data.</text>
</comment>
<evidence type="ECO:0000256" key="4">
    <source>
        <dbReference type="ARBA" id="ARBA00022900"/>
    </source>
</evidence>
<evidence type="ECO:0000256" key="5">
    <source>
        <dbReference type="ARBA" id="ARBA00023180"/>
    </source>
</evidence>
<protein>
    <recommendedName>
        <fullName evidence="8">Serpin domain-containing protein</fullName>
    </recommendedName>
</protein>
<dbReference type="EMBL" id="JAINUG010000085">
    <property type="protein sequence ID" value="KAJ8399173.1"/>
    <property type="molecule type" value="Genomic_DNA"/>
</dbReference>
<evidence type="ECO:0000256" key="6">
    <source>
        <dbReference type="RuleBase" id="RU000411"/>
    </source>
</evidence>
<evidence type="ECO:0000259" key="8">
    <source>
        <dbReference type="SMART" id="SM00093"/>
    </source>
</evidence>
<dbReference type="InterPro" id="IPR000215">
    <property type="entry name" value="Serpin_fam"/>
</dbReference>
<dbReference type="GO" id="GO:0007596">
    <property type="term" value="P:blood coagulation"/>
    <property type="evidence" value="ECO:0007669"/>
    <property type="project" value="InterPro"/>
</dbReference>
<dbReference type="PANTHER" id="PTHR11461:SF191">
    <property type="entry name" value="PROTEIN Z-DEPENDENT PROTEASE INHIBITOR"/>
    <property type="match status" value="1"/>
</dbReference>
<dbReference type="CDD" id="cd02055">
    <property type="entry name" value="serpinA10_PZI"/>
    <property type="match status" value="1"/>
</dbReference>
<dbReference type="InterPro" id="IPR042178">
    <property type="entry name" value="Serpin_sf_1"/>
</dbReference>
<dbReference type="SMART" id="SM00093">
    <property type="entry name" value="SERPIN"/>
    <property type="match status" value="1"/>
</dbReference>
<dbReference type="FunFam" id="2.30.39.10:FF:000003">
    <property type="entry name" value="alpha-1-antitrypsin isoform X1"/>
    <property type="match status" value="1"/>
</dbReference>
<name>A0AAD7SB85_9TELE</name>
<keyword evidence="2" id="KW-0646">Protease inhibitor</keyword>
<gene>
    <name evidence="9" type="ORF">AAFF_G00415520</name>
</gene>
<dbReference type="InterPro" id="IPR023795">
    <property type="entry name" value="Serpin_CS"/>
</dbReference>
<dbReference type="GO" id="GO:0004867">
    <property type="term" value="F:serine-type endopeptidase inhibitor activity"/>
    <property type="evidence" value="ECO:0007669"/>
    <property type="project" value="UniProtKB-KW"/>
</dbReference>
<evidence type="ECO:0000256" key="7">
    <source>
        <dbReference type="SAM" id="SignalP"/>
    </source>
</evidence>
<keyword evidence="10" id="KW-1185">Reference proteome</keyword>
<dbReference type="PROSITE" id="PS00284">
    <property type="entry name" value="SERPIN"/>
    <property type="match status" value="1"/>
</dbReference>
<keyword evidence="5" id="KW-0325">Glycoprotein</keyword>
<dbReference type="InterPro" id="IPR023796">
    <property type="entry name" value="Serpin_dom"/>
</dbReference>
<evidence type="ECO:0000256" key="3">
    <source>
        <dbReference type="ARBA" id="ARBA00022729"/>
    </source>
</evidence>
<evidence type="ECO:0000256" key="2">
    <source>
        <dbReference type="ARBA" id="ARBA00022690"/>
    </source>
</evidence>
<dbReference type="Gene3D" id="3.30.497.10">
    <property type="entry name" value="Antithrombin, subunit I, domain 2"/>
    <property type="match status" value="1"/>
</dbReference>
<dbReference type="FunFam" id="2.30.39.10:FF:000035">
    <property type="entry name" value="Serine protease inhibitor (serpin) 16"/>
    <property type="match status" value="1"/>
</dbReference>
<evidence type="ECO:0000313" key="10">
    <source>
        <dbReference type="Proteomes" id="UP001221898"/>
    </source>
</evidence>
<comment type="similarity">
    <text evidence="1 6">Belongs to the serpin family.</text>
</comment>
<dbReference type="PANTHER" id="PTHR11461">
    <property type="entry name" value="SERINE PROTEASE INHIBITOR, SERPIN"/>
    <property type="match status" value="1"/>
</dbReference>
<dbReference type="Gene3D" id="2.30.39.10">
    <property type="entry name" value="Alpha-1-antitrypsin, domain 1"/>
    <property type="match status" value="1"/>
</dbReference>
<dbReference type="InterPro" id="IPR036186">
    <property type="entry name" value="Serpin_sf"/>
</dbReference>
<dbReference type="GO" id="GO:0005615">
    <property type="term" value="C:extracellular space"/>
    <property type="evidence" value="ECO:0007669"/>
    <property type="project" value="InterPro"/>
</dbReference>
<dbReference type="FunFam" id="3.30.497.10:FF:000001">
    <property type="entry name" value="Serine protease inhibitor"/>
    <property type="match status" value="1"/>
</dbReference>
<evidence type="ECO:0000313" key="9">
    <source>
        <dbReference type="EMBL" id="KAJ8399173.1"/>
    </source>
</evidence>